<dbReference type="GO" id="GO:0008270">
    <property type="term" value="F:zinc ion binding"/>
    <property type="evidence" value="ECO:0007669"/>
    <property type="project" value="InterPro"/>
</dbReference>
<reference evidence="3 4" key="1">
    <citation type="submission" date="2020-07" db="EMBL/GenBank/DDBJ databases">
        <title>Sequencing the genomes of 1000 actinobacteria strains.</title>
        <authorList>
            <person name="Klenk H.-P."/>
        </authorList>
    </citation>
    <scope>NUCLEOTIDE SEQUENCE [LARGE SCALE GENOMIC DNA]</scope>
    <source>
        <strain evidence="3 4">DSM 18248</strain>
    </source>
</reference>
<comment type="similarity">
    <text evidence="1">Belongs to the Rv1128c/1148c/1588c/1702c/1945/3466 family.</text>
</comment>
<dbReference type="Proteomes" id="UP000537326">
    <property type="component" value="Unassembled WGS sequence"/>
</dbReference>
<dbReference type="InterPro" id="IPR003870">
    <property type="entry name" value="DUF222"/>
</dbReference>
<protein>
    <recommendedName>
        <fullName evidence="2">HNH nuclease domain-containing protein</fullName>
    </recommendedName>
</protein>
<evidence type="ECO:0000313" key="3">
    <source>
        <dbReference type="EMBL" id="NYI09296.1"/>
    </source>
</evidence>
<gene>
    <name evidence="3" type="ORF">BKA05_000811</name>
</gene>
<dbReference type="Gene3D" id="1.10.30.50">
    <property type="match status" value="1"/>
</dbReference>
<keyword evidence="4" id="KW-1185">Reference proteome</keyword>
<dbReference type="InterPro" id="IPR002711">
    <property type="entry name" value="HNH"/>
</dbReference>
<dbReference type="GO" id="GO:0003676">
    <property type="term" value="F:nucleic acid binding"/>
    <property type="evidence" value="ECO:0007669"/>
    <property type="project" value="InterPro"/>
</dbReference>
<evidence type="ECO:0000313" key="4">
    <source>
        <dbReference type="Proteomes" id="UP000537326"/>
    </source>
</evidence>
<dbReference type="SMART" id="SM00507">
    <property type="entry name" value="HNHc"/>
    <property type="match status" value="1"/>
</dbReference>
<feature type="domain" description="HNH nuclease" evidence="2">
    <location>
        <begin position="348"/>
        <end position="400"/>
    </location>
</feature>
<sequence>MEGLGQHQMDRGVAVIAGALTDLDEVSLLGLDQAATAASLVEIAAAEARLGELKHRVLAHASQVRVEEATGAATTATWLARATRTTVRTSRRAVHLATALETYQRLREGYAAGRVNTEQAEVIARALDALPADIPVTVRAAAEQRLVDLAAHHDACDLRVLGDRVLDVVAPAVADAHEAARLEAEERAAARKTMLTMTPDGQGSVHGRFTVPELHAGMLRKQLLALVVHDKPALTSSPAATREQVEGERPEPVKAASAVELGAALCELLERLDGSQVPEMSTGATVVVTMTLETLTGGLAAATLDTGDRIAAHTARRLACEAGIIPVVLGGRREVLDQGRRKRLFTRAQRIALATRDRGCTAVGCRIAAWFCHAHHDQPWATGGTTDLTNGRLLCPTHHRTAHDPRYDTRVLPDHQIEFTLRC</sequence>
<accession>A0A7Z0C3Q2</accession>
<dbReference type="CDD" id="cd00085">
    <property type="entry name" value="HNHc"/>
    <property type="match status" value="1"/>
</dbReference>
<dbReference type="RefSeq" id="WP_179530300.1">
    <property type="nucleotide sequence ID" value="NZ_BAAAPP010000012.1"/>
</dbReference>
<dbReference type="Pfam" id="PF02720">
    <property type="entry name" value="DUF222"/>
    <property type="match status" value="1"/>
</dbReference>
<dbReference type="GO" id="GO:0004519">
    <property type="term" value="F:endonuclease activity"/>
    <property type="evidence" value="ECO:0007669"/>
    <property type="project" value="InterPro"/>
</dbReference>
<dbReference type="Pfam" id="PF01844">
    <property type="entry name" value="HNH"/>
    <property type="match status" value="1"/>
</dbReference>
<dbReference type="AlphaFoldDB" id="A0A7Z0C3Q2"/>
<proteinExistence type="inferred from homology"/>
<organism evidence="3 4">
    <name type="scientific">Nocardioides marinus</name>
    <dbReference type="NCBI Taxonomy" id="374514"/>
    <lineage>
        <taxon>Bacteria</taxon>
        <taxon>Bacillati</taxon>
        <taxon>Actinomycetota</taxon>
        <taxon>Actinomycetes</taxon>
        <taxon>Propionibacteriales</taxon>
        <taxon>Nocardioidaceae</taxon>
        <taxon>Nocardioides</taxon>
    </lineage>
</organism>
<name>A0A7Z0C3Q2_9ACTN</name>
<evidence type="ECO:0000259" key="2">
    <source>
        <dbReference type="SMART" id="SM00507"/>
    </source>
</evidence>
<dbReference type="EMBL" id="JACBZI010000001">
    <property type="protein sequence ID" value="NYI09296.1"/>
    <property type="molecule type" value="Genomic_DNA"/>
</dbReference>
<dbReference type="InterPro" id="IPR003615">
    <property type="entry name" value="HNH_nuc"/>
</dbReference>
<comment type="caution">
    <text evidence="3">The sequence shown here is derived from an EMBL/GenBank/DDBJ whole genome shotgun (WGS) entry which is preliminary data.</text>
</comment>
<evidence type="ECO:0000256" key="1">
    <source>
        <dbReference type="ARBA" id="ARBA00023450"/>
    </source>
</evidence>